<reference evidence="1 2" key="1">
    <citation type="journal article" date="2013" name="Proc. Natl. Acad. Sci. U.S.A.">
        <title>Fine-scale variation in meiotic recombination in Mimulus inferred from population shotgun sequencing.</title>
        <authorList>
            <person name="Hellsten U."/>
            <person name="Wright K.M."/>
            <person name="Jenkins J."/>
            <person name="Shu S."/>
            <person name="Yuan Y."/>
            <person name="Wessler S.R."/>
            <person name="Schmutz J."/>
            <person name="Willis J.H."/>
            <person name="Rokhsar D.S."/>
        </authorList>
    </citation>
    <scope>NUCLEOTIDE SEQUENCE [LARGE SCALE GENOMIC DNA]</scope>
    <source>
        <strain evidence="2">cv. DUN x IM62</strain>
    </source>
</reference>
<dbReference type="PANTHER" id="PTHR48436:SF1">
    <property type="entry name" value="2, PUTATIVE-RELATED"/>
    <property type="match status" value="1"/>
</dbReference>
<sequence>MAKSSEEEEVESLFRSYPYAALYLVQSPPSTVNSHATASSNYNHLHHLNSCNNNSPISHYSSSRGSNNSFLQDGDKKKLHSHEALRNEISLIIALFVFYIAAKPPPPNIFIKIGGIGGFRLAEGVDGSGASTKILSCNCSIDLIIENKSKLFGLHINPPFIQLLFGHLPFAGGEVYGESDETTIFNFKIGTRNKAMYGAGRNMQDLLESGQGLPLLVKVKLRSSFHVIWGIFQPKFHHQLQCLVVLADKYDKIHRTQVYNSTCISNLL</sequence>
<dbReference type="Proteomes" id="UP000030748">
    <property type="component" value="Unassembled WGS sequence"/>
</dbReference>
<dbReference type="eggNOG" id="ENOG502QV4I">
    <property type="taxonomic scope" value="Eukaryota"/>
</dbReference>
<evidence type="ECO:0000313" key="2">
    <source>
        <dbReference type="Proteomes" id="UP000030748"/>
    </source>
</evidence>
<evidence type="ECO:0000313" key="1">
    <source>
        <dbReference type="EMBL" id="EYU30294.1"/>
    </source>
</evidence>
<dbReference type="STRING" id="4155.A0A022QRT4"/>
<evidence type="ECO:0008006" key="3">
    <source>
        <dbReference type="Google" id="ProtNLM"/>
    </source>
</evidence>
<dbReference type="EMBL" id="KI631086">
    <property type="protein sequence ID" value="EYU30294.1"/>
    <property type="molecule type" value="Genomic_DNA"/>
</dbReference>
<dbReference type="AlphaFoldDB" id="A0A022QRT4"/>
<accession>A0A022QRT4</accession>
<gene>
    <name evidence="1" type="ORF">MIMGU_mgv1a024831mg</name>
</gene>
<organism evidence="1 2">
    <name type="scientific">Erythranthe guttata</name>
    <name type="common">Yellow monkey flower</name>
    <name type="synonym">Mimulus guttatus</name>
    <dbReference type="NCBI Taxonomy" id="4155"/>
    <lineage>
        <taxon>Eukaryota</taxon>
        <taxon>Viridiplantae</taxon>
        <taxon>Streptophyta</taxon>
        <taxon>Embryophyta</taxon>
        <taxon>Tracheophyta</taxon>
        <taxon>Spermatophyta</taxon>
        <taxon>Magnoliopsida</taxon>
        <taxon>eudicotyledons</taxon>
        <taxon>Gunneridae</taxon>
        <taxon>Pentapetalae</taxon>
        <taxon>asterids</taxon>
        <taxon>lamiids</taxon>
        <taxon>Lamiales</taxon>
        <taxon>Phrymaceae</taxon>
        <taxon>Erythranthe</taxon>
    </lineage>
</organism>
<dbReference type="InterPro" id="IPR055276">
    <property type="entry name" value="NHL41-like"/>
</dbReference>
<proteinExistence type="predicted"/>
<dbReference type="PANTHER" id="PTHR48436">
    <property type="entry name" value="2, PUTATIVE-RELATED"/>
    <property type="match status" value="1"/>
</dbReference>
<keyword evidence="2" id="KW-1185">Reference proteome</keyword>
<name>A0A022QRT4_ERYGU</name>
<protein>
    <recommendedName>
        <fullName evidence="3">Late embryogenesis abundant protein LEA-2 subgroup domain-containing protein</fullName>
    </recommendedName>
</protein>